<comment type="caution">
    <text evidence="2">The sequence shown here is derived from an EMBL/GenBank/DDBJ whole genome shotgun (WGS) entry which is preliminary data.</text>
</comment>
<feature type="transmembrane region" description="Helical" evidence="1">
    <location>
        <begin position="37"/>
        <end position="57"/>
    </location>
</feature>
<evidence type="ECO:0000256" key="1">
    <source>
        <dbReference type="SAM" id="Phobius"/>
    </source>
</evidence>
<organism evidence="2 3">
    <name type="scientific">Methanosuratincola subterraneus</name>
    <dbReference type="NCBI Taxonomy" id="2593994"/>
    <lineage>
        <taxon>Archaea</taxon>
        <taxon>Thermoproteota</taxon>
        <taxon>Methanosuratincolia</taxon>
        <taxon>Candidatus Methanomethylicales</taxon>
        <taxon>Candidatus Methanomethylicaceae</taxon>
        <taxon>Candidatus Methanosuratincola (ex Vanwonterghem et al. 2016)</taxon>
    </lineage>
</organism>
<feature type="transmembrane region" description="Helical" evidence="1">
    <location>
        <begin position="69"/>
        <end position="88"/>
    </location>
</feature>
<proteinExistence type="predicted"/>
<feature type="transmembrane region" description="Helical" evidence="1">
    <location>
        <begin position="12"/>
        <end position="30"/>
    </location>
</feature>
<evidence type="ECO:0000313" key="3">
    <source>
        <dbReference type="Proteomes" id="UP000288215"/>
    </source>
</evidence>
<dbReference type="AlphaFoldDB" id="A0A3S3TRB5"/>
<keyword evidence="1" id="KW-0472">Membrane</keyword>
<gene>
    <name evidence="2" type="ORF">Metus_0896</name>
</gene>
<accession>A0A3S3TRB5</accession>
<protein>
    <submittedName>
        <fullName evidence="2">Uncharacterized protein</fullName>
    </submittedName>
</protein>
<name>A0A3S3TRB5_METS7</name>
<keyword evidence="1" id="KW-1133">Transmembrane helix</keyword>
<keyword evidence="1" id="KW-0812">Transmembrane</keyword>
<evidence type="ECO:0000313" key="2">
    <source>
        <dbReference type="EMBL" id="RWX72922.1"/>
    </source>
</evidence>
<sequence>MMVFPAAMGEITPTVVAFLLGIAIGTQFVARLSRRTTLLILVMSVVAAFLFEAPIHTWSLLGGVLAEHVSFALPFISATIGLLVGSVLRGSRRLE</sequence>
<dbReference type="Proteomes" id="UP000288215">
    <property type="component" value="Unassembled WGS sequence"/>
</dbReference>
<reference evidence="2 3" key="1">
    <citation type="submission" date="2018-12" db="EMBL/GenBank/DDBJ databases">
        <title>The complete genome of the methanogenic archaea of the candidate phylum Verstraetearchaeota, obtained from the metagenome of underground thermal water.</title>
        <authorList>
            <person name="Kadnikov V.V."/>
            <person name="Mardanov A.V."/>
            <person name="Beletsky A.V."/>
            <person name="Karnachuk O.V."/>
            <person name="Ravin N.V."/>
        </authorList>
    </citation>
    <scope>NUCLEOTIDE SEQUENCE [LARGE SCALE GENOMIC DNA]</scope>
    <source>
        <strain evidence="2">Ch88</strain>
    </source>
</reference>
<dbReference type="EMBL" id="RXGA01000003">
    <property type="protein sequence ID" value="RWX72922.1"/>
    <property type="molecule type" value="Genomic_DNA"/>
</dbReference>